<sequence>MNGNMNKKAHIIALSGGKDSTAMALRLRELNPNQSYIYVCTPTGDELPEMEDHWDRIQAILGQPLIKLHHPDYQNIFELIEDFWMLPNFRARWCTRIMKIEAIEHFYNLVKPAIVYVGLRADEQEREGNKLLDPHVEQRFPMQEWGWSIKEVYQYLESKKVKIPRRTDCGMCFFQRLDEWYSLWEQYPDKYEYYEDLEFLIGHSFMAPGKHKIWPSWLFELRCEFEKGRMPRAVKK</sequence>
<feature type="domain" description="Phosphoadenosine phosphosulphate reductase" evidence="1">
    <location>
        <begin position="11"/>
        <end position="163"/>
    </location>
</feature>
<evidence type="ECO:0000259" key="1">
    <source>
        <dbReference type="Pfam" id="PF01507"/>
    </source>
</evidence>
<protein>
    <submittedName>
        <fullName evidence="2">Phosphoadenosine phosphosulfate reductase</fullName>
    </submittedName>
</protein>
<reference evidence="2" key="1">
    <citation type="journal article" date="2015" name="Front. Microbiol.">
        <title>Combining genomic sequencing methods to explore viral diversity and reveal potential virus-host interactions.</title>
        <authorList>
            <person name="Chow C.E."/>
            <person name="Winget D.M."/>
            <person name="White R.A.III."/>
            <person name="Hallam S.J."/>
            <person name="Suttle C.A."/>
        </authorList>
    </citation>
    <scope>NUCLEOTIDE SEQUENCE</scope>
    <source>
        <strain evidence="2">Anoxic3_9</strain>
    </source>
</reference>
<dbReference type="Pfam" id="PF01507">
    <property type="entry name" value="PAPS_reduct"/>
    <property type="match status" value="1"/>
</dbReference>
<proteinExistence type="predicted"/>
<name>A0A0F7L647_9VIRU</name>
<organism evidence="2">
    <name type="scientific">uncultured marine virus</name>
    <dbReference type="NCBI Taxonomy" id="186617"/>
    <lineage>
        <taxon>Viruses</taxon>
        <taxon>environmental samples</taxon>
    </lineage>
</organism>
<reference evidence="2" key="2">
    <citation type="submission" date="2015-03" db="EMBL/GenBank/DDBJ databases">
        <authorList>
            <person name="Chow C.-E.T."/>
            <person name="Winget D.M."/>
            <person name="White R.A.III."/>
            <person name="Hallam S.J."/>
            <person name="Suttle C.A."/>
        </authorList>
    </citation>
    <scope>NUCLEOTIDE SEQUENCE</scope>
    <source>
        <strain evidence="2">Anoxic3_9</strain>
    </source>
</reference>
<evidence type="ECO:0000313" key="2">
    <source>
        <dbReference type="EMBL" id="AKH46491.1"/>
    </source>
</evidence>
<dbReference type="InterPro" id="IPR014729">
    <property type="entry name" value="Rossmann-like_a/b/a_fold"/>
</dbReference>
<dbReference type="InterPro" id="IPR002500">
    <property type="entry name" value="PAPS_reduct_dom"/>
</dbReference>
<dbReference type="PANTHER" id="PTHR43196:SF2">
    <property type="entry name" value="PHOSPHOADENOSINE PHOSPHOSULFATE REDUCTASE"/>
    <property type="match status" value="1"/>
</dbReference>
<dbReference type="Gene3D" id="3.40.50.620">
    <property type="entry name" value="HUPs"/>
    <property type="match status" value="1"/>
</dbReference>
<dbReference type="SUPFAM" id="SSF52402">
    <property type="entry name" value="Adenine nucleotide alpha hydrolases-like"/>
    <property type="match status" value="1"/>
</dbReference>
<dbReference type="GO" id="GO:0003824">
    <property type="term" value="F:catalytic activity"/>
    <property type="evidence" value="ECO:0007669"/>
    <property type="project" value="InterPro"/>
</dbReference>
<dbReference type="InterPro" id="IPR050128">
    <property type="entry name" value="Sulfate_adenylyltrnsfr_sub2"/>
</dbReference>
<dbReference type="EMBL" id="KR029584">
    <property type="protein sequence ID" value="AKH46491.1"/>
    <property type="molecule type" value="Genomic_DNA"/>
</dbReference>
<accession>A0A0F7L647</accession>
<dbReference type="PANTHER" id="PTHR43196">
    <property type="entry name" value="SULFATE ADENYLYLTRANSFERASE SUBUNIT 2"/>
    <property type="match status" value="1"/>
</dbReference>